<keyword evidence="7" id="KW-1185">Reference proteome</keyword>
<name>A0ABS3ARI5_9BACT</name>
<dbReference type="PANTHER" id="PTHR10772">
    <property type="entry name" value="10 KDA HEAT SHOCK PROTEIN"/>
    <property type="match status" value="1"/>
</dbReference>
<dbReference type="SMART" id="SM00883">
    <property type="entry name" value="Cpn10"/>
    <property type="match status" value="1"/>
</dbReference>
<accession>A0ABS3ARI5</accession>
<dbReference type="InterPro" id="IPR037124">
    <property type="entry name" value="Chaperonin_GroES_sf"/>
</dbReference>
<dbReference type="InterPro" id="IPR018369">
    <property type="entry name" value="Chaprnonin_Cpn10_CS"/>
</dbReference>
<organism evidence="6 7">
    <name type="scientific">Simkania negevensis</name>
    <dbReference type="NCBI Taxonomy" id="83561"/>
    <lineage>
        <taxon>Bacteria</taxon>
        <taxon>Pseudomonadati</taxon>
        <taxon>Chlamydiota</taxon>
        <taxon>Chlamydiia</taxon>
        <taxon>Parachlamydiales</taxon>
        <taxon>Simkaniaceae</taxon>
        <taxon>Simkania</taxon>
    </lineage>
</organism>
<dbReference type="NCBIfam" id="NF001533">
    <property type="entry name" value="PRK00364.2-4"/>
    <property type="match status" value="1"/>
</dbReference>
<evidence type="ECO:0000256" key="2">
    <source>
        <dbReference type="ARBA" id="ARBA00023186"/>
    </source>
</evidence>
<dbReference type="Pfam" id="PF00166">
    <property type="entry name" value="Cpn10"/>
    <property type="match status" value="1"/>
</dbReference>
<proteinExistence type="inferred from homology"/>
<gene>
    <name evidence="3" type="primary">groES</name>
    <name evidence="3" type="synonym">groS</name>
    <name evidence="6" type="ORF">JYU14_03570</name>
</gene>
<dbReference type="SUPFAM" id="SSF50129">
    <property type="entry name" value="GroES-like"/>
    <property type="match status" value="1"/>
</dbReference>
<evidence type="ECO:0000256" key="3">
    <source>
        <dbReference type="HAMAP-Rule" id="MF_00580"/>
    </source>
</evidence>
<dbReference type="PROSITE" id="PS00681">
    <property type="entry name" value="CHAPERONINS_CPN10"/>
    <property type="match status" value="1"/>
</dbReference>
<reference evidence="6 7" key="1">
    <citation type="submission" date="2021-02" db="EMBL/GenBank/DDBJ databases">
        <title>Activity-based single-cell genomes from oceanic crustal fluid captures similar information to metagenomic and metatranscriptomic surveys with orders of magnitude less sampling.</title>
        <authorList>
            <person name="D'Angelo T.S."/>
            <person name="Orcutt B.N."/>
        </authorList>
    </citation>
    <scope>NUCLEOTIDE SEQUENCE [LARGE SCALE GENOMIC DNA]</scope>
    <source>
        <strain evidence="6">AH-315-G07</strain>
    </source>
</reference>
<keyword evidence="3" id="KW-0963">Cytoplasm</keyword>
<protein>
    <recommendedName>
        <fullName evidence="3">Co-chaperonin GroES</fullName>
    </recommendedName>
    <alternativeName>
        <fullName evidence="3">10 kDa chaperonin</fullName>
    </alternativeName>
    <alternativeName>
        <fullName evidence="3">Chaperonin-10</fullName>
        <shortName evidence="3">Cpn10</shortName>
    </alternativeName>
</protein>
<dbReference type="HAMAP" id="MF_00580">
    <property type="entry name" value="CH10"/>
    <property type="match status" value="1"/>
</dbReference>
<comment type="caution">
    <text evidence="6">The sequence shown here is derived from an EMBL/GenBank/DDBJ whole genome shotgun (WGS) entry which is preliminary data.</text>
</comment>
<evidence type="ECO:0000313" key="7">
    <source>
        <dbReference type="Proteomes" id="UP000722121"/>
    </source>
</evidence>
<dbReference type="NCBIfam" id="NF001531">
    <property type="entry name" value="PRK00364.2-2"/>
    <property type="match status" value="1"/>
</dbReference>
<evidence type="ECO:0000256" key="5">
    <source>
        <dbReference type="SAM" id="MobiDB-lite"/>
    </source>
</evidence>
<dbReference type="Gene3D" id="2.30.33.40">
    <property type="entry name" value="GroES chaperonin"/>
    <property type="match status" value="1"/>
</dbReference>
<comment type="function">
    <text evidence="3 4">Together with the chaperonin GroEL, plays an essential role in assisting protein folding. The GroEL-GroES system forms a nano-cage that allows encapsulation of the non-native substrate proteins and provides a physical environment optimized to promote and accelerate protein folding. GroES binds to the apical surface of the GroEL ring, thereby capping the opening of the GroEL channel.</text>
</comment>
<keyword evidence="2 3" id="KW-0143">Chaperone</keyword>
<evidence type="ECO:0000256" key="1">
    <source>
        <dbReference type="ARBA" id="ARBA00006975"/>
    </source>
</evidence>
<dbReference type="Proteomes" id="UP000722121">
    <property type="component" value="Unassembled WGS sequence"/>
</dbReference>
<comment type="similarity">
    <text evidence="1 3 4">Belongs to the GroES chaperonin family.</text>
</comment>
<dbReference type="PRINTS" id="PR00297">
    <property type="entry name" value="CHAPERONIN10"/>
</dbReference>
<dbReference type="CDD" id="cd00320">
    <property type="entry name" value="cpn10"/>
    <property type="match status" value="1"/>
</dbReference>
<dbReference type="InterPro" id="IPR011032">
    <property type="entry name" value="GroES-like_sf"/>
</dbReference>
<dbReference type="InterPro" id="IPR020818">
    <property type="entry name" value="Chaperonin_GroES"/>
</dbReference>
<dbReference type="EMBL" id="JAFITR010000071">
    <property type="protein sequence ID" value="MBN4067144.1"/>
    <property type="molecule type" value="Genomic_DNA"/>
</dbReference>
<evidence type="ECO:0000313" key="6">
    <source>
        <dbReference type="EMBL" id="MBN4067144.1"/>
    </source>
</evidence>
<dbReference type="PANTHER" id="PTHR10772:SF58">
    <property type="entry name" value="CO-CHAPERONIN GROES"/>
    <property type="match status" value="1"/>
</dbReference>
<comment type="subcellular location">
    <subcellularLocation>
        <location evidence="3">Cytoplasm</location>
    </subcellularLocation>
</comment>
<sequence length="100" mass="10653">MDAKKIKPLGDKILVQRCEAQATKGGIILPDTAKEKPREGKVVATGPGRRDDDGRLTPLGVSVGDCVMFSSYAGTEVKEAGEEGEYLILAESDVYGVVTR</sequence>
<feature type="region of interest" description="Disordered" evidence="5">
    <location>
        <begin position="35"/>
        <end position="57"/>
    </location>
</feature>
<evidence type="ECO:0000256" key="4">
    <source>
        <dbReference type="RuleBase" id="RU000535"/>
    </source>
</evidence>
<comment type="subunit">
    <text evidence="3">Heptamer of 7 subunits arranged in a ring. Interacts with the chaperonin GroEL.</text>
</comment>